<comment type="subcellular location">
    <subcellularLocation>
        <location evidence="1">Membrane</location>
        <topology evidence="1">Multi-pass membrane protein</topology>
    </subcellularLocation>
</comment>
<evidence type="ECO:0000256" key="2">
    <source>
        <dbReference type="ARBA" id="ARBA00006208"/>
    </source>
</evidence>
<evidence type="ECO:0000313" key="8">
    <source>
        <dbReference type="Proteomes" id="UP001152747"/>
    </source>
</evidence>
<evidence type="ECO:0008006" key="9">
    <source>
        <dbReference type="Google" id="ProtNLM"/>
    </source>
</evidence>
<evidence type="ECO:0000256" key="3">
    <source>
        <dbReference type="ARBA" id="ARBA00022692"/>
    </source>
</evidence>
<evidence type="ECO:0000313" key="7">
    <source>
        <dbReference type="EMBL" id="CAI5438539.1"/>
    </source>
</evidence>
<dbReference type="EMBL" id="CANHGI010000001">
    <property type="protein sequence ID" value="CAI5438539.1"/>
    <property type="molecule type" value="Genomic_DNA"/>
</dbReference>
<dbReference type="GO" id="GO:0016020">
    <property type="term" value="C:membrane"/>
    <property type="evidence" value="ECO:0007669"/>
    <property type="project" value="UniProtKB-SubCell"/>
</dbReference>
<keyword evidence="3 6" id="KW-0812">Transmembrane</keyword>
<keyword evidence="4 6" id="KW-1133">Transmembrane helix</keyword>
<evidence type="ECO:0000256" key="6">
    <source>
        <dbReference type="SAM" id="Phobius"/>
    </source>
</evidence>
<comment type="similarity">
    <text evidence="2">Belongs to the TMEM256 family.</text>
</comment>
<dbReference type="PANTHER" id="PTHR43461">
    <property type="entry name" value="TRANSMEMBRANE PROTEIN 256"/>
    <property type="match status" value="1"/>
</dbReference>
<reference evidence="7" key="1">
    <citation type="submission" date="2022-11" db="EMBL/GenBank/DDBJ databases">
        <authorList>
            <person name="Kikuchi T."/>
        </authorList>
    </citation>
    <scope>NUCLEOTIDE SEQUENCE</scope>
    <source>
        <strain evidence="7">PS1010</strain>
    </source>
</reference>
<accession>A0A9P1I574</accession>
<organism evidence="7 8">
    <name type="scientific">Caenorhabditis angaria</name>
    <dbReference type="NCBI Taxonomy" id="860376"/>
    <lineage>
        <taxon>Eukaryota</taxon>
        <taxon>Metazoa</taxon>
        <taxon>Ecdysozoa</taxon>
        <taxon>Nematoda</taxon>
        <taxon>Chromadorea</taxon>
        <taxon>Rhabditida</taxon>
        <taxon>Rhabditina</taxon>
        <taxon>Rhabditomorpha</taxon>
        <taxon>Rhabditoidea</taxon>
        <taxon>Rhabditidae</taxon>
        <taxon>Peloderinae</taxon>
        <taxon>Caenorhabditis</taxon>
    </lineage>
</organism>
<dbReference type="Pfam" id="PF04241">
    <property type="entry name" value="DUF423"/>
    <property type="match status" value="1"/>
</dbReference>
<dbReference type="InterPro" id="IPR006696">
    <property type="entry name" value="DUF423"/>
</dbReference>
<gene>
    <name evidence="7" type="ORF">CAMP_LOCUS1176</name>
</gene>
<comment type="caution">
    <text evidence="7">The sequence shown here is derived from an EMBL/GenBank/DDBJ whole genome shotgun (WGS) entry which is preliminary data.</text>
</comment>
<protein>
    <recommendedName>
        <fullName evidence="9">Transmembrane protein 256 homolog</fullName>
    </recommendedName>
</protein>
<keyword evidence="8" id="KW-1185">Reference proteome</keyword>
<proteinExistence type="inferred from homology"/>
<keyword evidence="5 6" id="KW-0472">Membrane</keyword>
<dbReference type="PANTHER" id="PTHR43461:SF1">
    <property type="entry name" value="TRANSMEMBRANE PROTEIN 256"/>
    <property type="match status" value="1"/>
</dbReference>
<evidence type="ECO:0000256" key="5">
    <source>
        <dbReference type="ARBA" id="ARBA00023136"/>
    </source>
</evidence>
<evidence type="ECO:0000256" key="4">
    <source>
        <dbReference type="ARBA" id="ARBA00022989"/>
    </source>
</evidence>
<name>A0A9P1I574_9PELO</name>
<dbReference type="Proteomes" id="UP001152747">
    <property type="component" value="Unassembled WGS sequence"/>
</dbReference>
<dbReference type="AlphaFoldDB" id="A0A9P1I574"/>
<sequence length="147" mass="16259">MDLINSVVKTADHYVPLRKLNIWANPTQPQAQILDMSPVTRLAGLSGAIAISLGAYGSHVLRDNPEIESRRRMAFDTASRYHMIHSLALLAAHRARFPILTTGLLTTGIILFCGPCYHYSITGQEETRKFTPIGGVTLILAWLSFIL</sequence>
<evidence type="ECO:0000256" key="1">
    <source>
        <dbReference type="ARBA" id="ARBA00004141"/>
    </source>
</evidence>
<feature type="transmembrane region" description="Helical" evidence="6">
    <location>
        <begin position="97"/>
        <end position="118"/>
    </location>
</feature>
<dbReference type="OrthoDB" id="269173at2759"/>